<evidence type="ECO:0000256" key="2">
    <source>
        <dbReference type="ARBA" id="ARBA00022519"/>
    </source>
</evidence>
<evidence type="ECO:0000256" key="1">
    <source>
        <dbReference type="ARBA" id="ARBA00022475"/>
    </source>
</evidence>
<dbReference type="Pfam" id="PF06899">
    <property type="entry name" value="WzyE"/>
    <property type="match status" value="1"/>
</dbReference>
<evidence type="ECO:0000256" key="4">
    <source>
        <dbReference type="ARBA" id="ARBA00022989"/>
    </source>
</evidence>
<name>A0A859IHN8_GLAPU</name>
<keyword evidence="1" id="KW-1003">Cell membrane</keyword>
<feature type="transmembrane region" description="Helical" evidence="6">
    <location>
        <begin position="66"/>
        <end position="88"/>
    </location>
</feature>
<evidence type="ECO:0000313" key="8">
    <source>
        <dbReference type="Proteomes" id="UP000509790"/>
    </source>
</evidence>
<feature type="transmembrane region" description="Helical" evidence="6">
    <location>
        <begin position="33"/>
        <end position="54"/>
    </location>
</feature>
<dbReference type="Proteomes" id="UP000509790">
    <property type="component" value="Chromosome"/>
</dbReference>
<dbReference type="AlphaFoldDB" id="A0A859IHN8"/>
<feature type="transmembrane region" description="Helical" evidence="6">
    <location>
        <begin position="175"/>
        <end position="192"/>
    </location>
</feature>
<evidence type="ECO:0000256" key="6">
    <source>
        <dbReference type="SAM" id="Phobius"/>
    </source>
</evidence>
<feature type="transmembrane region" description="Helical" evidence="6">
    <location>
        <begin position="390"/>
        <end position="411"/>
    </location>
</feature>
<keyword evidence="2" id="KW-0997">Cell inner membrane</keyword>
<feature type="transmembrane region" description="Helical" evidence="6">
    <location>
        <begin position="109"/>
        <end position="130"/>
    </location>
</feature>
<evidence type="ECO:0000256" key="5">
    <source>
        <dbReference type="ARBA" id="ARBA00023136"/>
    </source>
</evidence>
<protein>
    <submittedName>
        <fullName evidence="7">O-antigen assembly polymerase</fullName>
    </submittedName>
</protein>
<feature type="transmembrane region" description="Helical" evidence="6">
    <location>
        <begin position="221"/>
        <end position="241"/>
    </location>
</feature>
<dbReference type="InterPro" id="IPR010691">
    <property type="entry name" value="WzyE"/>
</dbReference>
<feature type="transmembrane region" description="Helical" evidence="6">
    <location>
        <begin position="366"/>
        <end position="384"/>
    </location>
</feature>
<gene>
    <name evidence="7" type="primary">wzyE</name>
    <name evidence="7" type="ORF">FLK62_09850</name>
</gene>
<feature type="transmembrane region" description="Helical" evidence="6">
    <location>
        <begin position="6"/>
        <end position="21"/>
    </location>
</feature>
<proteinExistence type="predicted"/>
<keyword evidence="5 6" id="KW-0472">Membrane</keyword>
<sequence length="419" mass="48245">MLAGLILFYVIAISVLVWIIQRDYRQQGFSFHLLFSGIYLITFFGGFPFSMTMAGLFEYRLPVVSMLWNVLAIALGGYLIYYVSYLYIGRNKQIPRYAVEVKSLADLTAWILMMIAILSLLGFMLLNQGLLLFKLEKYSHIFSAQVSGVALKRFFYFLLPALLIWFFLKPTKESWWLFLVAGMTFGVLSYLAVGGTRANLALAFVMFMLLGYLQRFLSFKWLVRAGLLTVIAMFLLALWRYRLNVQGSEAFYTFLYLTRDTFSPWENVAKIMDAEIEFQGLMPIVRDFYVYIPQSLWEEHPDIVWNTANYFTKSVLGNFSGLAMSPTLLGSFYIMGGIPMIAIGMAVVGGLIRIFDNFFAYGKNSAVIQSYCLANLFNLIVLIREGIDAFISRFCFFSVIFVFAYIVAYLINRVREWYE</sequence>
<keyword evidence="4 6" id="KW-1133">Transmembrane helix</keyword>
<keyword evidence="3 6" id="KW-0812">Transmembrane</keyword>
<dbReference type="NCBIfam" id="NF002820">
    <property type="entry name" value="PRK02975.1"/>
    <property type="match status" value="1"/>
</dbReference>
<evidence type="ECO:0000256" key="3">
    <source>
        <dbReference type="ARBA" id="ARBA00022692"/>
    </source>
</evidence>
<organism evidence="7 8">
    <name type="scientific">Glaesserella parasuis</name>
    <name type="common">Haemophilus parasuis</name>
    <dbReference type="NCBI Taxonomy" id="738"/>
    <lineage>
        <taxon>Bacteria</taxon>
        <taxon>Pseudomonadati</taxon>
        <taxon>Pseudomonadota</taxon>
        <taxon>Gammaproteobacteria</taxon>
        <taxon>Pasteurellales</taxon>
        <taxon>Pasteurellaceae</taxon>
        <taxon>Glaesserella</taxon>
    </lineage>
</organism>
<feature type="transmembrane region" description="Helical" evidence="6">
    <location>
        <begin position="150"/>
        <end position="168"/>
    </location>
</feature>
<dbReference type="GO" id="GO:0009246">
    <property type="term" value="P:enterobacterial common antigen biosynthetic process"/>
    <property type="evidence" value="ECO:0007669"/>
    <property type="project" value="InterPro"/>
</dbReference>
<accession>A0A859IHN8</accession>
<dbReference type="GO" id="GO:0016020">
    <property type="term" value="C:membrane"/>
    <property type="evidence" value="ECO:0007669"/>
    <property type="project" value="InterPro"/>
</dbReference>
<evidence type="ECO:0000313" key="7">
    <source>
        <dbReference type="EMBL" id="QKY73502.1"/>
    </source>
</evidence>
<reference evidence="7 8" key="1">
    <citation type="submission" date="2019-06" db="EMBL/GenBank/DDBJ databases">
        <title>Complete genome sequence of Haemophilus parasuis HPS412.</title>
        <authorList>
            <person name="Yang S."/>
            <person name="Huang C."/>
        </authorList>
    </citation>
    <scope>NUCLEOTIDE SEQUENCE [LARGE SCALE GENOMIC DNA]</scope>
    <source>
        <strain evidence="7 8">HPS412</strain>
    </source>
</reference>
<feature type="transmembrane region" description="Helical" evidence="6">
    <location>
        <begin position="332"/>
        <end position="354"/>
    </location>
</feature>
<dbReference type="RefSeq" id="WP_176443857.1">
    <property type="nucleotide sequence ID" value="NZ_CP041334.1"/>
</dbReference>
<dbReference type="EMBL" id="CP041334">
    <property type="protein sequence ID" value="QKY73502.1"/>
    <property type="molecule type" value="Genomic_DNA"/>
</dbReference>